<feature type="transmembrane region" description="Helical" evidence="7">
    <location>
        <begin position="360"/>
        <end position="379"/>
    </location>
</feature>
<dbReference type="InterPro" id="IPR050799">
    <property type="entry name" value="ZIP_Transporter"/>
</dbReference>
<comment type="subcellular location">
    <subcellularLocation>
        <location evidence="1">Membrane</location>
        <topology evidence="1">Multi-pass membrane protein</topology>
    </subcellularLocation>
</comment>
<feature type="compositionally biased region" description="Polar residues" evidence="6">
    <location>
        <begin position="202"/>
        <end position="214"/>
    </location>
</feature>
<feature type="transmembrane region" description="Helical" evidence="7">
    <location>
        <begin position="327"/>
        <end position="348"/>
    </location>
</feature>
<protein>
    <recommendedName>
        <fullName evidence="10">Zinc transporter ZIP5</fullName>
    </recommendedName>
</protein>
<keyword evidence="5 7" id="KW-0472">Membrane</keyword>
<dbReference type="PaxDb" id="8022-A0A060W604"/>
<dbReference type="Proteomes" id="UP000193380">
    <property type="component" value="Unassembled WGS sequence"/>
</dbReference>
<keyword evidence="3 7" id="KW-0812">Transmembrane</keyword>
<dbReference type="GO" id="GO:0005886">
    <property type="term" value="C:plasma membrane"/>
    <property type="evidence" value="ECO:0007669"/>
    <property type="project" value="TreeGrafter"/>
</dbReference>
<evidence type="ECO:0000256" key="7">
    <source>
        <dbReference type="SAM" id="Phobius"/>
    </source>
</evidence>
<feature type="region of interest" description="Disordered" evidence="6">
    <location>
        <begin position="161"/>
        <end position="227"/>
    </location>
</feature>
<dbReference type="EMBL" id="FR904339">
    <property type="protein sequence ID" value="CDQ59995.1"/>
    <property type="molecule type" value="Genomic_DNA"/>
</dbReference>
<evidence type="ECO:0000256" key="1">
    <source>
        <dbReference type="ARBA" id="ARBA00004141"/>
    </source>
</evidence>
<feature type="compositionally biased region" description="Pro residues" evidence="6">
    <location>
        <begin position="190"/>
        <end position="199"/>
    </location>
</feature>
<dbReference type="Pfam" id="PF02535">
    <property type="entry name" value="Zip"/>
    <property type="match status" value="1"/>
</dbReference>
<proteinExistence type="inferred from homology"/>
<evidence type="ECO:0000256" key="5">
    <source>
        <dbReference type="ARBA" id="ARBA00023136"/>
    </source>
</evidence>
<accession>A0A060W604</accession>
<feature type="transmembrane region" description="Helical" evidence="7">
    <location>
        <begin position="544"/>
        <end position="566"/>
    </location>
</feature>
<dbReference type="GO" id="GO:0140410">
    <property type="term" value="F:monoatomic cation:bicarbonate symporter activity"/>
    <property type="evidence" value="ECO:0007669"/>
    <property type="project" value="TreeGrafter"/>
</dbReference>
<feature type="transmembrane region" description="Helical" evidence="7">
    <location>
        <begin position="572"/>
        <end position="589"/>
    </location>
</feature>
<dbReference type="AlphaFoldDB" id="A0A060W604"/>
<gene>
    <name evidence="8" type="ORF">GSONMT00080942001</name>
</gene>
<name>A0A060W604_ONCMY</name>
<dbReference type="PANTHER" id="PTHR12191">
    <property type="entry name" value="SOLUTE CARRIER FAMILY 39"/>
    <property type="match status" value="1"/>
</dbReference>
<dbReference type="InterPro" id="IPR003689">
    <property type="entry name" value="ZIP"/>
</dbReference>
<evidence type="ECO:0000256" key="4">
    <source>
        <dbReference type="ARBA" id="ARBA00022989"/>
    </source>
</evidence>
<feature type="transmembrane region" description="Helical" evidence="7">
    <location>
        <begin position="610"/>
        <end position="630"/>
    </location>
</feature>
<evidence type="ECO:0000256" key="3">
    <source>
        <dbReference type="ARBA" id="ARBA00022692"/>
    </source>
</evidence>
<keyword evidence="4 7" id="KW-1133">Transmembrane helix</keyword>
<dbReference type="GO" id="GO:0005385">
    <property type="term" value="F:zinc ion transmembrane transporter activity"/>
    <property type="evidence" value="ECO:0007669"/>
    <property type="project" value="TreeGrafter"/>
</dbReference>
<evidence type="ECO:0000256" key="2">
    <source>
        <dbReference type="ARBA" id="ARBA00006939"/>
    </source>
</evidence>
<dbReference type="STRING" id="8022.A0A060W604"/>
<dbReference type="GO" id="GO:0030003">
    <property type="term" value="P:intracellular monoatomic cation homeostasis"/>
    <property type="evidence" value="ECO:0007669"/>
    <property type="project" value="TreeGrafter"/>
</dbReference>
<feature type="region of interest" description="Disordered" evidence="6">
    <location>
        <begin position="454"/>
        <end position="475"/>
    </location>
</feature>
<dbReference type="PANTHER" id="PTHR12191:SF17">
    <property type="entry name" value="ZINC TRANSPORTER ZIP5"/>
    <property type="match status" value="1"/>
</dbReference>
<feature type="transmembrane region" description="Helical" evidence="7">
    <location>
        <begin position="399"/>
        <end position="421"/>
    </location>
</feature>
<evidence type="ECO:0008006" key="10">
    <source>
        <dbReference type="Google" id="ProtNLM"/>
    </source>
</evidence>
<reference evidence="8" key="2">
    <citation type="submission" date="2014-03" db="EMBL/GenBank/DDBJ databases">
        <authorList>
            <person name="Genoscope - CEA"/>
        </authorList>
    </citation>
    <scope>NUCLEOTIDE SEQUENCE</scope>
</reference>
<evidence type="ECO:0000313" key="9">
    <source>
        <dbReference type="Proteomes" id="UP000193380"/>
    </source>
</evidence>
<organism evidence="8 9">
    <name type="scientific">Oncorhynchus mykiss</name>
    <name type="common">Rainbow trout</name>
    <name type="synonym">Salmo gairdneri</name>
    <dbReference type="NCBI Taxonomy" id="8022"/>
    <lineage>
        <taxon>Eukaryota</taxon>
        <taxon>Metazoa</taxon>
        <taxon>Chordata</taxon>
        <taxon>Craniata</taxon>
        <taxon>Vertebrata</taxon>
        <taxon>Euteleostomi</taxon>
        <taxon>Actinopterygii</taxon>
        <taxon>Neopterygii</taxon>
        <taxon>Teleostei</taxon>
        <taxon>Protacanthopterygii</taxon>
        <taxon>Salmoniformes</taxon>
        <taxon>Salmonidae</taxon>
        <taxon>Salmoninae</taxon>
        <taxon>Oncorhynchus</taxon>
    </lineage>
</organism>
<evidence type="ECO:0000313" key="8">
    <source>
        <dbReference type="EMBL" id="CDQ59995.1"/>
    </source>
</evidence>
<sequence>MNISHEPWLGQFILLHWRRNKLTTFIKELLRHFTVHDFNELASSYSFLQLIYRMSPLLTLAVGLFFCLPLLEFGAGARLSLSGTMKTPWNMTDKISNGSREEGSTSEHLDEAFEEQVFYLQRLFHQYGDNGTLTYKGLQKLLGSLGLGQVSVLEISHRGSRHNHNTLTQPHPPQTQSHDHDDQETDTPSPSRPIQPPPSANAARTPQPGISGSAGSRYKEGTTLSSDHGIKEEVLPWSSPIAHSIPVQGMFNSLVSNHPTQRHLHGNCLNVTQLLWNFGLGKAPHITPAHFTLLCPALLYQIESGVCLRHPETDGAESERSVTFLKALGWSSLALAVISLPSLLSLSLVPLLPPARLRSFLCPMTALAVGTLCGDALLHLLPHTKTGPLSSHSEEQDSILKGLCVLGGCYLLFIFESLLGLRTHYKKVKRKQQNTTLNSDPERELTALQSPTVLEQTHSTEQHSHGHSHSPPGQEQVGMGSLVWMVVMGDGVHNLTDGLAIGAAFSQSLAGGLSTTIAVFCHELPHELGDLAVLMGAGWPVRRLVIFSAVSALLGFVGLLIGSVLGHQSAHISPWILTLTAGVFLYVALADMLPEMLHGDPGPMGPWTRFLLQNLGLLAGGAIMLCIALFEDHIAFNLGDIDAVGSFAYRFDCTSGEDHSHTHTYTQATLW</sequence>
<comment type="similarity">
    <text evidence="2">Belongs to the ZIP transporter (TC 2.A.5) family.</text>
</comment>
<reference evidence="8" key="1">
    <citation type="journal article" date="2014" name="Nat. Commun.">
        <title>The rainbow trout genome provides novel insights into evolution after whole-genome duplication in vertebrates.</title>
        <authorList>
            <person name="Berthelot C."/>
            <person name="Brunet F."/>
            <person name="Chalopin D."/>
            <person name="Juanchich A."/>
            <person name="Bernard M."/>
            <person name="Noel B."/>
            <person name="Bento P."/>
            <person name="Da Silva C."/>
            <person name="Labadie K."/>
            <person name="Alberti A."/>
            <person name="Aury J.M."/>
            <person name="Louis A."/>
            <person name="Dehais P."/>
            <person name="Bardou P."/>
            <person name="Montfort J."/>
            <person name="Klopp C."/>
            <person name="Cabau C."/>
            <person name="Gaspin C."/>
            <person name="Thorgaard G.H."/>
            <person name="Boussaha M."/>
            <person name="Quillet E."/>
            <person name="Guyomard R."/>
            <person name="Galiana D."/>
            <person name="Bobe J."/>
            <person name="Volff J.N."/>
            <person name="Genet C."/>
            <person name="Wincker P."/>
            <person name="Jaillon O."/>
            <person name="Roest Crollius H."/>
            <person name="Guiguen Y."/>
        </authorList>
    </citation>
    <scope>NUCLEOTIDE SEQUENCE [LARGE SCALE GENOMIC DNA]</scope>
</reference>
<evidence type="ECO:0000256" key="6">
    <source>
        <dbReference type="SAM" id="MobiDB-lite"/>
    </source>
</evidence>
<dbReference type="GO" id="GO:0071578">
    <property type="term" value="P:zinc ion import across plasma membrane"/>
    <property type="evidence" value="ECO:0007669"/>
    <property type="project" value="TreeGrafter"/>
</dbReference>